<protein>
    <submittedName>
        <fullName evidence="3">Beta-mannanase/endoglucanase A</fullName>
    </submittedName>
</protein>
<dbReference type="Proteomes" id="UP000318995">
    <property type="component" value="Unassembled WGS sequence"/>
</dbReference>
<organism evidence="3 4">
    <name type="scientific">Botrimarina hoheduenensis</name>
    <dbReference type="NCBI Taxonomy" id="2528000"/>
    <lineage>
        <taxon>Bacteria</taxon>
        <taxon>Pseudomonadati</taxon>
        <taxon>Planctomycetota</taxon>
        <taxon>Planctomycetia</taxon>
        <taxon>Pirellulales</taxon>
        <taxon>Lacipirellulaceae</taxon>
        <taxon>Botrimarina</taxon>
    </lineage>
</organism>
<evidence type="ECO:0000313" key="3">
    <source>
        <dbReference type="EMBL" id="TWT42452.1"/>
    </source>
</evidence>
<dbReference type="PROSITE" id="PS00018">
    <property type="entry name" value="EF_HAND_1"/>
    <property type="match status" value="1"/>
</dbReference>
<evidence type="ECO:0000259" key="2">
    <source>
        <dbReference type="Pfam" id="PF12891"/>
    </source>
</evidence>
<dbReference type="InterPro" id="IPR017853">
    <property type="entry name" value="GH"/>
</dbReference>
<dbReference type="InterPro" id="IPR024745">
    <property type="entry name" value="GH44_cat"/>
</dbReference>
<dbReference type="OrthoDB" id="9803686at2"/>
<dbReference type="Gene3D" id="3.20.20.80">
    <property type="entry name" value="Glycosidases"/>
    <property type="match status" value="1"/>
</dbReference>
<dbReference type="EMBL" id="SJPH01000007">
    <property type="protein sequence ID" value="TWT42452.1"/>
    <property type="molecule type" value="Genomic_DNA"/>
</dbReference>
<dbReference type="Pfam" id="PF12891">
    <property type="entry name" value="Glyco_hydro_44"/>
    <property type="match status" value="1"/>
</dbReference>
<proteinExistence type="predicted"/>
<feature type="chain" id="PRO_5022684110" evidence="1">
    <location>
        <begin position="26"/>
        <end position="639"/>
    </location>
</feature>
<dbReference type="InterPro" id="IPR018247">
    <property type="entry name" value="EF_Hand_1_Ca_BS"/>
</dbReference>
<dbReference type="RefSeq" id="WP_146574981.1">
    <property type="nucleotide sequence ID" value="NZ_SJPH01000007.1"/>
</dbReference>
<keyword evidence="4" id="KW-1185">Reference proteome</keyword>
<dbReference type="Gene3D" id="2.60.40.1180">
    <property type="entry name" value="Golgi alpha-mannosidase II"/>
    <property type="match status" value="1"/>
</dbReference>
<feature type="signal peptide" evidence="1">
    <location>
        <begin position="1"/>
        <end position="25"/>
    </location>
</feature>
<comment type="caution">
    <text evidence="3">The sequence shown here is derived from an EMBL/GenBank/DDBJ whole genome shotgun (WGS) entry which is preliminary data.</text>
</comment>
<evidence type="ECO:0000313" key="4">
    <source>
        <dbReference type="Proteomes" id="UP000318995"/>
    </source>
</evidence>
<gene>
    <name evidence="3" type="primary">manA_2</name>
    <name evidence="3" type="ORF">Pla111_27570</name>
</gene>
<evidence type="ECO:0000256" key="1">
    <source>
        <dbReference type="SAM" id="SignalP"/>
    </source>
</evidence>
<sequence precursor="true">MFRKSLSAAVMIALLGFTGSGTAEAIEPGDPGPGDIALTISTAAGTTPISPRIYGVNGSLRPAGVGSLRLGGNRWTGYNWETNSSNAGEDFLHYSDALLVGFQPNTPPGQAVLPTLQEAAALGVSTAVTVPMAGYVAADNNQAVLASQAAPSSRWHQVRAKKSAIYPGQPLSLAPNKTDDYVFTDEFVNWVESNRQAGQEVMYLLDNEPGLWDNTHPRLYGTTGPTFADVGQRSIAHASAIKEVAPGAKVLGGVTFGWDAMQSLNSAPDFNQQVPQPRAADGLHFNRWLLTTMAAAEQQQGRVLMDALDLHWYPEARGGGVRIIGNTNNTPAMIEARVQAPRSLWDSTYIEDSYITEFITKDYSGAGNDEGVELLNRVRADIDELKPGTLISISEYNYGGGNHISGGIAQADVLGVFGREGVFNANWWPIEGEANAPFVAAGFEMFTDFDGQGSRFGDLSVAAATSDIAQSSVYASQSTDNPNELVIVAINRTGAPLDAAVTVTDERRYTTAQVYQLTSANPNPVAAGQLSIDLVNAFRYTMPAYSVSTLRLVAAAAVPGDFSGDGQVDNADLNLLLANWGVAASPLPVGWNGDPPVGPTIDNDELNALLGNWGVGTAIPEPATLSLLLVSCAAGRHRR</sequence>
<accession>A0A5C5VY36</accession>
<name>A0A5C5VY36_9BACT</name>
<dbReference type="SUPFAM" id="SSF51445">
    <property type="entry name" value="(Trans)glycosidases"/>
    <property type="match status" value="1"/>
</dbReference>
<reference evidence="3 4" key="1">
    <citation type="submission" date="2019-02" db="EMBL/GenBank/DDBJ databases">
        <title>Deep-cultivation of Planctomycetes and their phenomic and genomic characterization uncovers novel biology.</title>
        <authorList>
            <person name="Wiegand S."/>
            <person name="Jogler M."/>
            <person name="Boedeker C."/>
            <person name="Pinto D."/>
            <person name="Vollmers J."/>
            <person name="Rivas-Marin E."/>
            <person name="Kohn T."/>
            <person name="Peeters S.H."/>
            <person name="Heuer A."/>
            <person name="Rast P."/>
            <person name="Oberbeckmann S."/>
            <person name="Bunk B."/>
            <person name="Jeske O."/>
            <person name="Meyerdierks A."/>
            <person name="Storesund J.E."/>
            <person name="Kallscheuer N."/>
            <person name="Luecker S."/>
            <person name="Lage O.M."/>
            <person name="Pohl T."/>
            <person name="Merkel B.J."/>
            <person name="Hornburger P."/>
            <person name="Mueller R.-W."/>
            <person name="Bruemmer F."/>
            <person name="Labrenz M."/>
            <person name="Spormann A.M."/>
            <person name="Op Den Camp H."/>
            <person name="Overmann J."/>
            <person name="Amann R."/>
            <person name="Jetten M.S.M."/>
            <person name="Mascher T."/>
            <person name="Medema M.H."/>
            <person name="Devos D.P."/>
            <person name="Kaster A.-K."/>
            <person name="Ovreas L."/>
            <person name="Rohde M."/>
            <person name="Galperin M.Y."/>
            <person name="Jogler C."/>
        </authorList>
    </citation>
    <scope>NUCLEOTIDE SEQUENCE [LARGE SCALE GENOMIC DNA]</scope>
    <source>
        <strain evidence="3 4">Pla111</strain>
    </source>
</reference>
<dbReference type="InterPro" id="IPR013780">
    <property type="entry name" value="Glyco_hydro_b"/>
</dbReference>
<dbReference type="AlphaFoldDB" id="A0A5C5VY36"/>
<feature type="domain" description="Glycoside hydrolase family 44 catalytic" evidence="2">
    <location>
        <begin position="85"/>
        <end position="316"/>
    </location>
</feature>
<keyword evidence="1" id="KW-0732">Signal</keyword>